<dbReference type="GO" id="GO:0043005">
    <property type="term" value="C:neuron projection"/>
    <property type="evidence" value="ECO:0007669"/>
    <property type="project" value="TreeGrafter"/>
</dbReference>
<keyword evidence="1" id="KW-0645">Protease</keyword>
<evidence type="ECO:0000256" key="3">
    <source>
        <dbReference type="ARBA" id="ARBA00022825"/>
    </source>
</evidence>
<feature type="domain" description="P/Homo B" evidence="5">
    <location>
        <begin position="1"/>
        <end position="44"/>
    </location>
</feature>
<gene>
    <name evidence="6" type="ORF">AKAME5_002126600</name>
</gene>
<comment type="caution">
    <text evidence="6">The sequence shown here is derived from an EMBL/GenBank/DDBJ whole genome shotgun (WGS) entry which is preliminary data.</text>
</comment>
<dbReference type="GO" id="GO:0016020">
    <property type="term" value="C:membrane"/>
    <property type="evidence" value="ECO:0007669"/>
    <property type="project" value="TreeGrafter"/>
</dbReference>
<evidence type="ECO:0000256" key="1">
    <source>
        <dbReference type="ARBA" id="ARBA00022670"/>
    </source>
</evidence>
<dbReference type="PROSITE" id="PS51829">
    <property type="entry name" value="P_HOMO_B"/>
    <property type="match status" value="1"/>
</dbReference>
<dbReference type="Pfam" id="PF01483">
    <property type="entry name" value="P_proprotein"/>
    <property type="match status" value="1"/>
</dbReference>
<keyword evidence="7" id="KW-1185">Reference proteome</keyword>
<dbReference type="GO" id="GO:0004252">
    <property type="term" value="F:serine-type endopeptidase activity"/>
    <property type="evidence" value="ECO:0007669"/>
    <property type="project" value="InterPro"/>
</dbReference>
<evidence type="ECO:0000256" key="4">
    <source>
        <dbReference type="SAM" id="MobiDB-lite"/>
    </source>
</evidence>
<dbReference type="Gene3D" id="6.10.250.3320">
    <property type="match status" value="1"/>
</dbReference>
<keyword evidence="2" id="KW-0378">Hydrolase</keyword>
<dbReference type="GO" id="GO:0005615">
    <property type="term" value="C:extracellular space"/>
    <property type="evidence" value="ECO:0007669"/>
    <property type="project" value="TreeGrafter"/>
</dbReference>
<dbReference type="PANTHER" id="PTHR42884">
    <property type="entry name" value="PROPROTEIN CONVERTASE SUBTILISIN/KEXIN-RELATED"/>
    <property type="match status" value="1"/>
</dbReference>
<dbReference type="SUPFAM" id="SSF49785">
    <property type="entry name" value="Galactose-binding domain-like"/>
    <property type="match status" value="1"/>
</dbReference>
<evidence type="ECO:0000313" key="7">
    <source>
        <dbReference type="Proteomes" id="UP001279410"/>
    </source>
</evidence>
<feature type="region of interest" description="Disordered" evidence="4">
    <location>
        <begin position="74"/>
        <end position="104"/>
    </location>
</feature>
<dbReference type="Gene3D" id="2.60.120.260">
    <property type="entry name" value="Galactose-binding domain-like"/>
    <property type="match status" value="1"/>
</dbReference>
<evidence type="ECO:0000259" key="5">
    <source>
        <dbReference type="PROSITE" id="PS51829"/>
    </source>
</evidence>
<dbReference type="PANTHER" id="PTHR42884:SF14">
    <property type="entry name" value="NEUROENDOCRINE CONVERTASE 1"/>
    <property type="match status" value="1"/>
</dbReference>
<sequence>MSVHTWGEDPAGTWTLKITDTSGRMENEGRILNWKLILHGTSEKPEHMKKPRVYIPYNAVQNDRRGVEHMDDMMEEPTQAHPPPKTETAHAFPSSNPEKVPKNPTASLYSPSLALLRLLQTAFNRQIPAQQQPQAIARASSSIWRKQQQLDRSLTPPATRLPPQKLYQALDLINKYRGPEDSVYSDYSDGFYSTKPYRHRDDRLLQALFEMIDDDRK</sequence>
<organism evidence="6 7">
    <name type="scientific">Lates japonicus</name>
    <name type="common">Japanese lates</name>
    <dbReference type="NCBI Taxonomy" id="270547"/>
    <lineage>
        <taxon>Eukaryota</taxon>
        <taxon>Metazoa</taxon>
        <taxon>Chordata</taxon>
        <taxon>Craniata</taxon>
        <taxon>Vertebrata</taxon>
        <taxon>Euteleostomi</taxon>
        <taxon>Actinopterygii</taxon>
        <taxon>Neopterygii</taxon>
        <taxon>Teleostei</taxon>
        <taxon>Neoteleostei</taxon>
        <taxon>Acanthomorphata</taxon>
        <taxon>Carangaria</taxon>
        <taxon>Carangaria incertae sedis</taxon>
        <taxon>Centropomidae</taxon>
        <taxon>Lates</taxon>
    </lineage>
</organism>
<protein>
    <submittedName>
        <fullName evidence="6">Neuroendocrine convertase 1</fullName>
    </submittedName>
</protein>
<keyword evidence="3" id="KW-0720">Serine protease</keyword>
<dbReference type="InterPro" id="IPR008979">
    <property type="entry name" value="Galactose-bd-like_sf"/>
</dbReference>
<evidence type="ECO:0000256" key="2">
    <source>
        <dbReference type="ARBA" id="ARBA00022801"/>
    </source>
</evidence>
<dbReference type="InterPro" id="IPR002884">
    <property type="entry name" value="P_dom"/>
</dbReference>
<proteinExistence type="predicted"/>
<dbReference type="AlphaFoldDB" id="A0AAD3NEW2"/>
<name>A0AAD3NEW2_LATJO</name>
<evidence type="ECO:0000313" key="6">
    <source>
        <dbReference type="EMBL" id="GLD69949.1"/>
    </source>
</evidence>
<dbReference type="InterPro" id="IPR022005">
    <property type="entry name" value="Proho_convert"/>
</dbReference>
<dbReference type="GO" id="GO:0016486">
    <property type="term" value="P:peptide hormone processing"/>
    <property type="evidence" value="ECO:0007669"/>
    <property type="project" value="TreeGrafter"/>
</dbReference>
<reference evidence="6" key="1">
    <citation type="submission" date="2022-08" db="EMBL/GenBank/DDBJ databases">
        <title>Genome sequencing of akame (Lates japonicus).</title>
        <authorList>
            <person name="Hashiguchi Y."/>
            <person name="Takahashi H."/>
        </authorList>
    </citation>
    <scope>NUCLEOTIDE SEQUENCE</scope>
    <source>
        <strain evidence="6">Kochi</strain>
    </source>
</reference>
<accession>A0AAD3NEW2</accession>
<dbReference type="EMBL" id="BRZM01000311">
    <property type="protein sequence ID" value="GLD69949.1"/>
    <property type="molecule type" value="Genomic_DNA"/>
</dbReference>
<dbReference type="Pfam" id="PF12177">
    <property type="entry name" value="Proho_convert"/>
    <property type="match status" value="1"/>
</dbReference>
<dbReference type="Proteomes" id="UP001279410">
    <property type="component" value="Unassembled WGS sequence"/>
</dbReference>